<sequence length="100" mass="11459">MRAFVAIHRERNKGDSSHGWREHEKDAVEPSFPGWKTAKRQVRILKAKVQGNSANSSLRVGIHLLGPMEKRLPENKIQFQITPISQKDLKLFRESLCSDP</sequence>
<protein>
    <submittedName>
        <fullName evidence="2">Uncharacterized protein</fullName>
    </submittedName>
</protein>
<dbReference type="EMBL" id="QHCT01000002">
    <property type="protein sequence ID" value="RHX90690.1"/>
    <property type="molecule type" value="Genomic_DNA"/>
</dbReference>
<proteinExistence type="predicted"/>
<organism evidence="2 3">
    <name type="scientific">Leptospira stimsonii</name>
    <dbReference type="NCBI Taxonomy" id="2202203"/>
    <lineage>
        <taxon>Bacteria</taxon>
        <taxon>Pseudomonadati</taxon>
        <taxon>Spirochaetota</taxon>
        <taxon>Spirochaetia</taxon>
        <taxon>Leptospirales</taxon>
        <taxon>Leptospiraceae</taxon>
        <taxon>Leptospira</taxon>
    </lineage>
</organism>
<comment type="caution">
    <text evidence="2">The sequence shown here is derived from an EMBL/GenBank/DDBJ whole genome shotgun (WGS) entry which is preliminary data.</text>
</comment>
<evidence type="ECO:0000313" key="3">
    <source>
        <dbReference type="Proteomes" id="UP000265798"/>
    </source>
</evidence>
<dbReference type="AlphaFoldDB" id="A0A396ZC85"/>
<name>A0A396ZC85_9LEPT</name>
<feature type="compositionally biased region" description="Basic and acidic residues" evidence="1">
    <location>
        <begin position="7"/>
        <end position="28"/>
    </location>
</feature>
<evidence type="ECO:0000256" key="1">
    <source>
        <dbReference type="SAM" id="MobiDB-lite"/>
    </source>
</evidence>
<reference evidence="3" key="1">
    <citation type="submission" date="2018-05" db="EMBL/GenBank/DDBJ databases">
        <title>Leptospira yasudae sp. nov. and Leptospira stimsonii sp. nov., two pathogenic species of the genus Leptospira isolated from environmental sources.</title>
        <authorList>
            <person name="Casanovas-Massana A."/>
            <person name="Hamond C."/>
            <person name="Santos L.A."/>
            <person name="Hacker K.P."/>
            <person name="Balassiano I."/>
            <person name="Medeiros M.A."/>
            <person name="Reis M.G."/>
            <person name="Ko A.I."/>
            <person name="Wunder E.A."/>
        </authorList>
    </citation>
    <scope>NUCLEOTIDE SEQUENCE [LARGE SCALE GENOMIC DNA]</scope>
    <source>
        <strain evidence="3">Yale</strain>
    </source>
</reference>
<evidence type="ECO:0000313" key="2">
    <source>
        <dbReference type="EMBL" id="RHX90690.1"/>
    </source>
</evidence>
<accession>A0A396ZC85</accession>
<feature type="region of interest" description="Disordered" evidence="1">
    <location>
        <begin position="1"/>
        <end position="31"/>
    </location>
</feature>
<gene>
    <name evidence="2" type="ORF">DLM75_09870</name>
</gene>
<dbReference type="Proteomes" id="UP000265798">
    <property type="component" value="Unassembled WGS sequence"/>
</dbReference>